<comment type="subcellular location">
    <subcellularLocation>
        <location evidence="1">Nucleus</location>
        <location evidence="1">Nucleolus</location>
    </subcellularLocation>
</comment>
<dbReference type="InterPro" id="IPR055347">
    <property type="entry name" value="UTP6_N"/>
</dbReference>
<comment type="similarity">
    <text evidence="2">Belongs to the UTP6 family.</text>
</comment>
<dbReference type="GO" id="GO:0000462">
    <property type="term" value="P:maturation of SSU-rRNA from tricistronic rRNA transcript (SSU-rRNA, 5.8S rRNA, LSU-rRNA)"/>
    <property type="evidence" value="ECO:0007669"/>
    <property type="project" value="InterPro"/>
</dbReference>
<evidence type="ECO:0000256" key="1">
    <source>
        <dbReference type="ARBA" id="ARBA00004604"/>
    </source>
</evidence>
<keyword evidence="3" id="KW-0698">rRNA processing</keyword>
<dbReference type="EMBL" id="JAODAN010000004">
    <property type="protein sequence ID" value="KAK1925110.1"/>
    <property type="molecule type" value="Genomic_DNA"/>
</dbReference>
<accession>A0AAD9FRZ1</accession>
<keyword evidence="5" id="KW-0539">Nucleus</keyword>
<evidence type="ECO:0000313" key="7">
    <source>
        <dbReference type="EMBL" id="KAK1925110.1"/>
    </source>
</evidence>
<dbReference type="AlphaFoldDB" id="A0AAD9FRZ1"/>
<sequence>MEKVQFQLESTLPELKDFHDKGLFTKNEIDQITRRRTVFETSLIRRHTRKDDFFKYAEYEINLERLRKVRWKKLGYHINPPPPSASSYSLPRRAIYILKRATVKFPGDLAVWLAYVEYASREGMRKIVSKGLTLALQHHPLSPTLYLLLSYHHLHPNSPFPREVIPSASTLDLPSTSSSKDTGFSLEGTAAARTQLLLGLRLIPDSEILWMEYIKLELGWVEALRRRWNVLGINDAIDSPDSNEVNAERMTGGEGSFGPDGEDARKSILAGQLVLHAIRSALGAIEGQKGMTFRLDLVRMLRTYPSALRGKALDAVHEDLGRIAEGSDMKLAAQARLAGLTRGLYERKYVPGETDNALEGVELVEELGRIAKEIRRNAKEGSEFLEVAGEWLGEQIEAQKDNEDLVSE</sequence>
<organism evidence="7 8">
    <name type="scientific">Papiliotrema laurentii</name>
    <name type="common">Cryptococcus laurentii</name>
    <dbReference type="NCBI Taxonomy" id="5418"/>
    <lineage>
        <taxon>Eukaryota</taxon>
        <taxon>Fungi</taxon>
        <taxon>Dikarya</taxon>
        <taxon>Basidiomycota</taxon>
        <taxon>Agaricomycotina</taxon>
        <taxon>Tremellomycetes</taxon>
        <taxon>Tremellales</taxon>
        <taxon>Rhynchogastremaceae</taxon>
        <taxon>Papiliotrema</taxon>
    </lineage>
</organism>
<dbReference type="Proteomes" id="UP001182556">
    <property type="component" value="Unassembled WGS sequence"/>
</dbReference>
<evidence type="ECO:0000256" key="4">
    <source>
        <dbReference type="ARBA" id="ARBA00022737"/>
    </source>
</evidence>
<reference evidence="7" key="1">
    <citation type="submission" date="2023-02" db="EMBL/GenBank/DDBJ databases">
        <title>Identification and recombinant expression of a fungal hydrolase from Papiliotrema laurentii that hydrolyzes apple cutin and clears colloidal polyester polyurethane.</title>
        <authorList>
            <consortium name="DOE Joint Genome Institute"/>
            <person name="Roman V.A."/>
            <person name="Bojanowski C."/>
            <person name="Crable B.R."/>
            <person name="Wagner D.N."/>
            <person name="Hung C.S."/>
            <person name="Nadeau L.J."/>
            <person name="Schratz L."/>
            <person name="Haridas S."/>
            <person name="Pangilinan J."/>
            <person name="Lipzen A."/>
            <person name="Na H."/>
            <person name="Yan M."/>
            <person name="Ng V."/>
            <person name="Grigoriev I.V."/>
            <person name="Spatafora J.W."/>
            <person name="Barlow D."/>
            <person name="Biffinger J."/>
            <person name="Kelley-Loughnane N."/>
            <person name="Varaljay V.A."/>
            <person name="Crookes-Goodson W.J."/>
        </authorList>
    </citation>
    <scope>NUCLEOTIDE SEQUENCE</scope>
    <source>
        <strain evidence="7">5307AH</strain>
    </source>
</reference>
<keyword evidence="8" id="KW-1185">Reference proteome</keyword>
<comment type="caution">
    <text evidence="7">The sequence shown here is derived from an EMBL/GenBank/DDBJ whole genome shotgun (WGS) entry which is preliminary data.</text>
</comment>
<dbReference type="InterPro" id="IPR003107">
    <property type="entry name" value="HAT"/>
</dbReference>
<dbReference type="Pfam" id="PF08640">
    <property type="entry name" value="U3_assoc_6"/>
    <property type="match status" value="1"/>
</dbReference>
<feature type="domain" description="U3 small nucleolar RNA-associated protein 6 N-terminal" evidence="6">
    <location>
        <begin position="8"/>
        <end position="80"/>
    </location>
</feature>
<dbReference type="Gene3D" id="1.25.40.10">
    <property type="entry name" value="Tetratricopeptide repeat domain"/>
    <property type="match status" value="1"/>
</dbReference>
<evidence type="ECO:0000313" key="8">
    <source>
        <dbReference type="Proteomes" id="UP001182556"/>
    </source>
</evidence>
<dbReference type="GO" id="GO:0034388">
    <property type="term" value="C:Pwp2p-containing subcomplex of 90S preribosome"/>
    <property type="evidence" value="ECO:0007669"/>
    <property type="project" value="TreeGrafter"/>
</dbReference>
<dbReference type="SMART" id="SM00386">
    <property type="entry name" value="HAT"/>
    <property type="match status" value="3"/>
</dbReference>
<proteinExistence type="inferred from homology"/>
<evidence type="ECO:0000259" key="6">
    <source>
        <dbReference type="Pfam" id="PF08640"/>
    </source>
</evidence>
<dbReference type="GO" id="GO:0032040">
    <property type="term" value="C:small-subunit processome"/>
    <property type="evidence" value="ECO:0007669"/>
    <property type="project" value="TreeGrafter"/>
</dbReference>
<evidence type="ECO:0000256" key="3">
    <source>
        <dbReference type="ARBA" id="ARBA00022552"/>
    </source>
</evidence>
<gene>
    <name evidence="7" type="ORF">DB88DRAFT_251548</name>
</gene>
<dbReference type="GO" id="GO:0030515">
    <property type="term" value="F:snoRNA binding"/>
    <property type="evidence" value="ECO:0007669"/>
    <property type="project" value="InterPro"/>
</dbReference>
<protein>
    <submittedName>
        <fullName evidence="7">U3 small nucleolar RNA-associated protein 6-domain-containing protein</fullName>
    </submittedName>
</protein>
<dbReference type="PANTHER" id="PTHR23271">
    <property type="entry name" value="HEPATOCELLULAR CARCINOMA-ASSOCIATED ANTIGEN 66"/>
    <property type="match status" value="1"/>
</dbReference>
<evidence type="ECO:0000256" key="5">
    <source>
        <dbReference type="ARBA" id="ARBA00023242"/>
    </source>
</evidence>
<dbReference type="PANTHER" id="PTHR23271:SF1">
    <property type="entry name" value="U3 SMALL NUCLEOLAR RNA-ASSOCIATED PROTEIN 6 HOMOLOG"/>
    <property type="match status" value="1"/>
</dbReference>
<keyword evidence="4" id="KW-0677">Repeat</keyword>
<evidence type="ECO:0000256" key="2">
    <source>
        <dbReference type="ARBA" id="ARBA00010734"/>
    </source>
</evidence>
<dbReference type="InterPro" id="IPR013949">
    <property type="entry name" value="Utp6"/>
</dbReference>
<dbReference type="InterPro" id="IPR011990">
    <property type="entry name" value="TPR-like_helical_dom_sf"/>
</dbReference>
<name>A0AAD9FRZ1_PAPLA</name>